<dbReference type="InterPro" id="IPR006694">
    <property type="entry name" value="Fatty_acid_hydroxylase"/>
</dbReference>
<keyword evidence="1" id="KW-0472">Membrane</keyword>
<organism evidence="3 4">
    <name type="scientific">Mycolicibacterium fluoranthenivorans</name>
    <dbReference type="NCBI Taxonomy" id="258505"/>
    <lineage>
        <taxon>Bacteria</taxon>
        <taxon>Bacillati</taxon>
        <taxon>Actinomycetota</taxon>
        <taxon>Actinomycetes</taxon>
        <taxon>Mycobacteriales</taxon>
        <taxon>Mycobacteriaceae</taxon>
        <taxon>Mycolicibacterium</taxon>
    </lineage>
</organism>
<protein>
    <submittedName>
        <fullName evidence="3">Fatty acid hydroxylase superfamily protein</fullName>
    </submittedName>
</protein>
<evidence type="ECO:0000259" key="2">
    <source>
        <dbReference type="Pfam" id="PF04116"/>
    </source>
</evidence>
<dbReference type="RefSeq" id="WP_090360700.1">
    <property type="nucleotide sequence ID" value="NZ_FMUB01000009.1"/>
</dbReference>
<evidence type="ECO:0000256" key="1">
    <source>
        <dbReference type="SAM" id="Phobius"/>
    </source>
</evidence>
<proteinExistence type="predicted"/>
<evidence type="ECO:0000313" key="3">
    <source>
        <dbReference type="EMBL" id="SCX27143.1"/>
    </source>
</evidence>
<name>A0A1G4WPW5_9MYCO</name>
<feature type="transmembrane region" description="Helical" evidence="1">
    <location>
        <begin position="51"/>
        <end position="72"/>
    </location>
</feature>
<dbReference type="GO" id="GO:0008610">
    <property type="term" value="P:lipid biosynthetic process"/>
    <property type="evidence" value="ECO:0007669"/>
    <property type="project" value="InterPro"/>
</dbReference>
<feature type="transmembrane region" description="Helical" evidence="1">
    <location>
        <begin position="112"/>
        <end position="134"/>
    </location>
</feature>
<feature type="transmembrane region" description="Helical" evidence="1">
    <location>
        <begin position="26"/>
        <end position="45"/>
    </location>
</feature>
<sequence length="225" mass="25331">MTTTPTRRGPTLTGAAREFVRHPSPWILCATLLAALTIRILYGHWGIGDAVVPLAMLALFPLLEWAIHVVILHWRPRRLAGITVDPLLARKHREHHVEPRDIPLVFIPWQSLLWVLPLVVILAVVVIPATGAGLGRGLTFLVWLSLLGLGYEWCHYLVHTDYKPKTALYRAIWRNHRLHHFKNEHYWFTVTTSGTADRLLGTYPDPATVATSPTAKNLHGVADQA</sequence>
<dbReference type="EMBL" id="FMUB01000009">
    <property type="protein sequence ID" value="SCX27143.1"/>
    <property type="molecule type" value="Genomic_DNA"/>
</dbReference>
<dbReference type="Proteomes" id="UP000199707">
    <property type="component" value="Unassembled WGS sequence"/>
</dbReference>
<gene>
    <name evidence="3" type="ORF">SAMN02799620_04227</name>
</gene>
<accession>A0A1G4WPW5</accession>
<keyword evidence="1" id="KW-1133">Transmembrane helix</keyword>
<evidence type="ECO:0000313" key="4">
    <source>
        <dbReference type="Proteomes" id="UP000199707"/>
    </source>
</evidence>
<feature type="transmembrane region" description="Helical" evidence="1">
    <location>
        <begin position="140"/>
        <end position="158"/>
    </location>
</feature>
<dbReference type="Pfam" id="PF04116">
    <property type="entry name" value="FA_hydroxylase"/>
    <property type="match status" value="1"/>
</dbReference>
<feature type="domain" description="Fatty acid hydroxylase" evidence="2">
    <location>
        <begin position="54"/>
        <end position="202"/>
    </location>
</feature>
<dbReference type="GO" id="GO:0016491">
    <property type="term" value="F:oxidoreductase activity"/>
    <property type="evidence" value="ECO:0007669"/>
    <property type="project" value="InterPro"/>
</dbReference>
<dbReference type="GO" id="GO:0005506">
    <property type="term" value="F:iron ion binding"/>
    <property type="evidence" value="ECO:0007669"/>
    <property type="project" value="InterPro"/>
</dbReference>
<reference evidence="4" key="1">
    <citation type="submission" date="2016-10" db="EMBL/GenBank/DDBJ databases">
        <authorList>
            <person name="Varghese N."/>
            <person name="Submissions S."/>
        </authorList>
    </citation>
    <scope>NUCLEOTIDE SEQUENCE [LARGE SCALE GENOMIC DNA]</scope>
    <source>
        <strain evidence="4">UNC267MFSha1.1M11</strain>
    </source>
</reference>
<dbReference type="STRING" id="1502745.SAMN02799620_04227"/>
<keyword evidence="1" id="KW-0812">Transmembrane</keyword>
<dbReference type="AlphaFoldDB" id="A0A1G4WPW5"/>